<comment type="similarity">
    <text evidence="2">Belongs to the UPF0754 family.</text>
</comment>
<reference evidence="7 8" key="1">
    <citation type="journal article" date="2015" name="Infect. Genet. Evol.">
        <title>Genomic sequences of six botulinum neurotoxin-producing strains representing three clostridial species illustrate the mobility and diversity of botulinum neurotoxin genes.</title>
        <authorList>
            <person name="Smith T.J."/>
            <person name="Hill K.K."/>
            <person name="Xie G."/>
            <person name="Foley B.T."/>
            <person name="Williamson C.H."/>
            <person name="Foster J.T."/>
            <person name="Johnson S.L."/>
            <person name="Chertkov O."/>
            <person name="Teshima H."/>
            <person name="Gibbons H.S."/>
            <person name="Johnsky L.A."/>
            <person name="Karavis M.A."/>
            <person name="Smith L.A."/>
        </authorList>
    </citation>
    <scope>NUCLEOTIDE SEQUENCE [LARGE SCALE GENOMIC DNA]</scope>
    <source>
        <strain evidence="7">Sullivan</strain>
    </source>
</reference>
<keyword evidence="4 6" id="KW-1133">Transmembrane helix</keyword>
<dbReference type="STRING" id="1561.NPD11_584"/>
<evidence type="ECO:0000256" key="5">
    <source>
        <dbReference type="ARBA" id="ARBA00023136"/>
    </source>
</evidence>
<feature type="transmembrane region" description="Helical" evidence="6">
    <location>
        <begin position="180"/>
        <end position="200"/>
    </location>
</feature>
<dbReference type="PANTHER" id="PTHR35791:SF1">
    <property type="entry name" value="UPF0754 MEMBRANE PROTEIN YHEB"/>
    <property type="match status" value="1"/>
</dbReference>
<dbReference type="HOGENOM" id="CLU_042384_1_1_9"/>
<dbReference type="PANTHER" id="PTHR35791">
    <property type="entry name" value="UPF0754 MEMBRANE PROTEIN YHEB"/>
    <property type="match status" value="1"/>
</dbReference>
<keyword evidence="5 6" id="KW-0472">Membrane</keyword>
<dbReference type="InterPro" id="IPR007383">
    <property type="entry name" value="DUF445"/>
</dbReference>
<keyword evidence="3 6" id="KW-0812">Transmembrane</keyword>
<feature type="transmembrane region" description="Helical" evidence="6">
    <location>
        <begin position="6"/>
        <end position="30"/>
    </location>
</feature>
<proteinExistence type="inferred from homology"/>
<comment type="subcellular location">
    <subcellularLocation>
        <location evidence="1">Endomembrane system</location>
    </subcellularLocation>
</comment>
<evidence type="ECO:0000313" key="8">
    <source>
        <dbReference type="Proteomes" id="UP000030635"/>
    </source>
</evidence>
<dbReference type="RefSeq" id="WP_039315433.1">
    <property type="nucleotide sequence ID" value="NZ_CP006905.1"/>
</dbReference>
<dbReference type="Pfam" id="PF04286">
    <property type="entry name" value="DUF445"/>
    <property type="match status" value="2"/>
</dbReference>
<accession>A0A0A7FVW5</accession>
<dbReference type="KEGG" id="cbv:U729_2454"/>
<evidence type="ECO:0000256" key="1">
    <source>
        <dbReference type="ARBA" id="ARBA00004308"/>
    </source>
</evidence>
<dbReference type="eggNOG" id="COG4399">
    <property type="taxonomic scope" value="Bacteria"/>
</dbReference>
<dbReference type="AlphaFoldDB" id="A0A0A7FVW5"/>
<dbReference type="GO" id="GO:0012505">
    <property type="term" value="C:endomembrane system"/>
    <property type="evidence" value="ECO:0007669"/>
    <property type="project" value="UniProtKB-SubCell"/>
</dbReference>
<name>A0A0A7FVW5_9CLOT</name>
<evidence type="ECO:0000313" key="7">
    <source>
        <dbReference type="EMBL" id="AIY83085.1"/>
    </source>
</evidence>
<evidence type="ECO:0000256" key="4">
    <source>
        <dbReference type="ARBA" id="ARBA00022989"/>
    </source>
</evidence>
<dbReference type="Proteomes" id="UP000030635">
    <property type="component" value="Chromosome"/>
</dbReference>
<keyword evidence="8" id="KW-1185">Reference proteome</keyword>
<sequence>MKSIILIIVLSLIGGIIGWITNILAIKLMFRPIKPIKIPILNIEIVGLIPKRKDDIAKNIAEVVSKELITVDDLIKQGFSKSDKEELLNYVKDKIRGIVSEKMDFVPAPFRMMVQGPIDNVINNEMGVALEDIEERLIDKVKEKVVIEEIVEEKIMNLDLLELERIIISVCKNELKHIEVLGFILGGAIGLIQGIVMLIINTI</sequence>
<organism evidence="7 8">
    <name type="scientific">Clostridium baratii str. Sullivan</name>
    <dbReference type="NCBI Taxonomy" id="1415775"/>
    <lineage>
        <taxon>Bacteria</taxon>
        <taxon>Bacillati</taxon>
        <taxon>Bacillota</taxon>
        <taxon>Clostridia</taxon>
        <taxon>Eubacteriales</taxon>
        <taxon>Clostridiaceae</taxon>
        <taxon>Clostridium</taxon>
    </lineage>
</organism>
<dbReference type="EMBL" id="CP006905">
    <property type="protein sequence ID" value="AIY83085.1"/>
    <property type="molecule type" value="Genomic_DNA"/>
</dbReference>
<evidence type="ECO:0000256" key="3">
    <source>
        <dbReference type="ARBA" id="ARBA00022692"/>
    </source>
</evidence>
<protein>
    <submittedName>
        <fullName evidence="7">Uncharacterized protein</fullName>
    </submittedName>
</protein>
<gene>
    <name evidence="7" type="ORF">U729_2454</name>
</gene>
<evidence type="ECO:0000256" key="2">
    <source>
        <dbReference type="ARBA" id="ARBA00008053"/>
    </source>
</evidence>
<evidence type="ECO:0000256" key="6">
    <source>
        <dbReference type="SAM" id="Phobius"/>
    </source>
</evidence>
<dbReference type="OrthoDB" id="9787430at2"/>